<dbReference type="AlphaFoldDB" id="A0A132B2P6"/>
<sequence length="504" mass="56782">MTMSLSLSKSSTDTHFYFVDMYTSETLKPTGTASTVDSSPSGYLSLIRSKPPFCVNVINSTCTSLYAASQQCWSEAFPPGPQMCLCNSLSLMNCTQICQSTPDDRVSYYDWAIELCKDYTRPLNSSINATFVSIWPEVQDRSYSILQDLYPFAWRLSPTDNKKLSQCPSKALNLASFAINNAIVGVGTWFLGRRKLIKRLASGLRWFTKAAYGVAGSKSWPAISIIVVAINVFANFINAVLAKRTAGFSSPDIGTLIRLWATRPRLAFIATAISPVQKEQSMYISAGVSTLLSEVMLQTIGGVVFIQVISFFTTRGYLQVKALQYVFGSWSAMLVYSSALIWVISISFFYIYVVWKYLIGARVSTLVFLALWNFLKSYSEISWNTLKYTLEKIVDLIQRCFRAHSDLNTEEEGYSMDDLGEVQAQPYQTKGWVGWLEQMGLGGDVLKTVSQAYIVLLLPYISQWLFWIGFVELYRDRYCVPVLWQMTLVWSVFDLICILLSATH</sequence>
<evidence type="ECO:0000313" key="2">
    <source>
        <dbReference type="EMBL" id="KUJ06670.1"/>
    </source>
</evidence>
<dbReference type="InParanoid" id="A0A132B2P6"/>
<dbReference type="Proteomes" id="UP000070700">
    <property type="component" value="Unassembled WGS sequence"/>
</dbReference>
<proteinExistence type="predicted"/>
<dbReference type="EMBL" id="KQ947444">
    <property type="protein sequence ID" value="KUJ06670.1"/>
    <property type="molecule type" value="Genomic_DNA"/>
</dbReference>
<protein>
    <submittedName>
        <fullName evidence="2">Uncharacterized protein</fullName>
    </submittedName>
</protein>
<reference evidence="2 3" key="1">
    <citation type="submission" date="2015-10" db="EMBL/GenBank/DDBJ databases">
        <title>Full genome of DAOMC 229536 Phialocephala scopiformis, a fungal endophyte of spruce producing the potent anti-insectan compound rugulosin.</title>
        <authorList>
            <consortium name="DOE Joint Genome Institute"/>
            <person name="Walker A.K."/>
            <person name="Frasz S.L."/>
            <person name="Seifert K.A."/>
            <person name="Miller J.D."/>
            <person name="Mondo S.J."/>
            <person name="Labutti K."/>
            <person name="Lipzen A."/>
            <person name="Dockter R."/>
            <person name="Kennedy M."/>
            <person name="Grigoriev I.V."/>
            <person name="Spatafora J.W."/>
        </authorList>
    </citation>
    <scope>NUCLEOTIDE SEQUENCE [LARGE SCALE GENOMIC DNA]</scope>
    <source>
        <strain evidence="2 3">CBS 120377</strain>
    </source>
</reference>
<feature type="transmembrane region" description="Helical" evidence="1">
    <location>
        <begin position="482"/>
        <end position="502"/>
    </location>
</feature>
<dbReference type="GeneID" id="28817001"/>
<keyword evidence="1" id="KW-0472">Membrane</keyword>
<feature type="transmembrane region" description="Helical" evidence="1">
    <location>
        <begin position="452"/>
        <end position="470"/>
    </location>
</feature>
<feature type="transmembrane region" description="Helical" evidence="1">
    <location>
        <begin position="325"/>
        <end position="351"/>
    </location>
</feature>
<feature type="transmembrane region" description="Helical" evidence="1">
    <location>
        <begin position="295"/>
        <end position="313"/>
    </location>
</feature>
<gene>
    <name evidence="2" type="ORF">LY89DRAFT_402950</name>
</gene>
<keyword evidence="1" id="KW-0812">Transmembrane</keyword>
<keyword evidence="1" id="KW-1133">Transmembrane helix</keyword>
<dbReference type="KEGG" id="psco:LY89DRAFT_402950"/>
<accession>A0A132B2P6</accession>
<feature type="transmembrane region" description="Helical" evidence="1">
    <location>
        <begin position="222"/>
        <end position="241"/>
    </location>
</feature>
<feature type="transmembrane region" description="Helical" evidence="1">
    <location>
        <begin position="357"/>
        <end position="375"/>
    </location>
</feature>
<organism evidence="2 3">
    <name type="scientific">Mollisia scopiformis</name>
    <name type="common">Conifer needle endophyte fungus</name>
    <name type="synonym">Phialocephala scopiformis</name>
    <dbReference type="NCBI Taxonomy" id="149040"/>
    <lineage>
        <taxon>Eukaryota</taxon>
        <taxon>Fungi</taxon>
        <taxon>Dikarya</taxon>
        <taxon>Ascomycota</taxon>
        <taxon>Pezizomycotina</taxon>
        <taxon>Leotiomycetes</taxon>
        <taxon>Helotiales</taxon>
        <taxon>Mollisiaceae</taxon>
        <taxon>Mollisia</taxon>
    </lineage>
</organism>
<evidence type="ECO:0000256" key="1">
    <source>
        <dbReference type="SAM" id="Phobius"/>
    </source>
</evidence>
<evidence type="ECO:0000313" key="3">
    <source>
        <dbReference type="Proteomes" id="UP000070700"/>
    </source>
</evidence>
<dbReference type="OrthoDB" id="3525430at2759"/>
<dbReference type="RefSeq" id="XP_018061025.1">
    <property type="nucleotide sequence ID" value="XM_018207275.1"/>
</dbReference>
<feature type="transmembrane region" description="Helical" evidence="1">
    <location>
        <begin position="171"/>
        <end position="192"/>
    </location>
</feature>
<name>A0A132B2P6_MOLSC</name>
<keyword evidence="3" id="KW-1185">Reference proteome</keyword>